<sequence>MSGDDELELGLAADSNHTFKSPFYFFPPLVTQRRAFCLSFLKRERIQTVLELGCGEGTLLGLLTNPASCLGEFPSQAYMDRLRSEQANTEDAGKKERLGAIEQVVRETPALEDYQRDLHLKQLVALDLCPESVRRVHESLLDIRKVGSGSARWEPLRVELWAGDLAVPNARFVGVECVVMSEVVEHLFPAQLARFVPLVFGVYQPEYILITTPNYNFNAHMDQFASPRASARHRFLDPSRQTDRFFRDPDHKFEWTQDEFAAWCSAVAAQYPAYDYEISGCGSYVNYFLQSLSTISPLDLQALPKPKLPVPDSPKSFFATQCVIFKRREHANGGEKEEVPTTNGETYKMNPHVVVDGAGEEEEEEDAGKHELIAVEEYGVDESAGDGTAPPATAAGAAAEILKQVETYMAENGEGRVRLRDLWLCAPEIPRLCAGQPVHLLLALADRPGWLVSLHNDVARKPNSSSLTGMDAIWVAYTGVPSA</sequence>
<dbReference type="AlphaFoldDB" id="A0A2N5SEN9"/>
<accession>A0A2N5SEN9</accession>
<comment type="similarity">
    <text evidence="2">Belongs to the methyltransferase superfamily. HEN1 family.</text>
</comment>
<evidence type="ECO:0000256" key="3">
    <source>
        <dbReference type="ARBA" id="ARBA00021330"/>
    </source>
</evidence>
<organism evidence="13 14">
    <name type="scientific">Puccinia coronata f. sp. avenae</name>
    <dbReference type="NCBI Taxonomy" id="200324"/>
    <lineage>
        <taxon>Eukaryota</taxon>
        <taxon>Fungi</taxon>
        <taxon>Dikarya</taxon>
        <taxon>Basidiomycota</taxon>
        <taxon>Pucciniomycotina</taxon>
        <taxon>Pucciniomycetes</taxon>
        <taxon>Pucciniales</taxon>
        <taxon>Pucciniaceae</taxon>
        <taxon>Puccinia</taxon>
    </lineage>
</organism>
<dbReference type="GO" id="GO:0005737">
    <property type="term" value="C:cytoplasm"/>
    <property type="evidence" value="ECO:0007669"/>
    <property type="project" value="TreeGrafter"/>
</dbReference>
<dbReference type="PANTHER" id="PTHR21404:SF3">
    <property type="entry name" value="SMALL RNA 2'-O-METHYLTRANSFERASE"/>
    <property type="match status" value="1"/>
</dbReference>
<evidence type="ECO:0000256" key="12">
    <source>
        <dbReference type="ARBA" id="ARBA00048418"/>
    </source>
</evidence>
<evidence type="ECO:0000256" key="11">
    <source>
        <dbReference type="ARBA" id="ARBA00035025"/>
    </source>
</evidence>
<keyword evidence="6" id="KW-0949">S-adenosyl-L-methionine</keyword>
<dbReference type="Gene3D" id="3.40.50.150">
    <property type="entry name" value="Vaccinia Virus protein VP39"/>
    <property type="match status" value="1"/>
</dbReference>
<evidence type="ECO:0000256" key="1">
    <source>
        <dbReference type="ARBA" id="ARBA00001946"/>
    </source>
</evidence>
<dbReference type="GO" id="GO:0090486">
    <property type="term" value="F:small RNA 2'-O-methyltransferase activity"/>
    <property type="evidence" value="ECO:0007669"/>
    <property type="project" value="UniProtKB-EC"/>
</dbReference>
<comment type="caution">
    <text evidence="13">The sequence shown here is derived from an EMBL/GenBank/DDBJ whole genome shotgun (WGS) entry which is preliminary data.</text>
</comment>
<reference evidence="13 14" key="1">
    <citation type="submission" date="2017-11" db="EMBL/GenBank/DDBJ databases">
        <title>De novo assembly and phasing of dikaryotic genomes from two isolates of Puccinia coronata f. sp. avenae, the causal agent of oat crown rust.</title>
        <authorList>
            <person name="Miller M.E."/>
            <person name="Zhang Y."/>
            <person name="Omidvar V."/>
            <person name="Sperschneider J."/>
            <person name="Schwessinger B."/>
            <person name="Raley C."/>
            <person name="Palmer J.M."/>
            <person name="Garnica D."/>
            <person name="Upadhyaya N."/>
            <person name="Rathjen J."/>
            <person name="Taylor J.M."/>
            <person name="Park R.F."/>
            <person name="Dodds P.N."/>
            <person name="Hirsch C.D."/>
            <person name="Kianian S.F."/>
            <person name="Figueroa M."/>
        </authorList>
    </citation>
    <scope>NUCLEOTIDE SEQUENCE [LARGE SCALE GENOMIC DNA]</scope>
    <source>
        <strain evidence="13">12NC29</strain>
    </source>
</reference>
<dbReference type="InterPro" id="IPR026610">
    <property type="entry name" value="Hen1"/>
</dbReference>
<evidence type="ECO:0000256" key="10">
    <source>
        <dbReference type="ARBA" id="ARBA00023158"/>
    </source>
</evidence>
<dbReference type="GO" id="GO:0001510">
    <property type="term" value="P:RNA methylation"/>
    <property type="evidence" value="ECO:0007669"/>
    <property type="project" value="InterPro"/>
</dbReference>
<name>A0A2N5SEN9_9BASI</name>
<comment type="catalytic activity">
    <reaction evidence="12">
        <text>small RNA 3'-end nucleotide + S-adenosyl-L-methionine = small RNA 3'-end 2'-O-methylnucleotide + S-adenosyl-L-homocysteine + H(+)</text>
        <dbReference type="Rhea" id="RHEA:37887"/>
        <dbReference type="Rhea" id="RHEA-COMP:10415"/>
        <dbReference type="Rhea" id="RHEA-COMP:10416"/>
        <dbReference type="ChEBI" id="CHEBI:15378"/>
        <dbReference type="ChEBI" id="CHEBI:57856"/>
        <dbReference type="ChEBI" id="CHEBI:59789"/>
        <dbReference type="ChEBI" id="CHEBI:74896"/>
        <dbReference type="ChEBI" id="CHEBI:74898"/>
        <dbReference type="EC" id="2.1.1.386"/>
    </reaction>
</comment>
<protein>
    <recommendedName>
        <fullName evidence="3">Small RNA 2'-O-methyltransferase</fullName>
        <ecNumber evidence="11">2.1.1.386</ecNumber>
    </recommendedName>
</protein>
<keyword evidence="7" id="KW-0479">Metal-binding</keyword>
<keyword evidence="9" id="KW-0694">RNA-binding</keyword>
<dbReference type="OrthoDB" id="2154311at2759"/>
<evidence type="ECO:0000256" key="9">
    <source>
        <dbReference type="ARBA" id="ARBA00022884"/>
    </source>
</evidence>
<dbReference type="GO" id="GO:0005634">
    <property type="term" value="C:nucleus"/>
    <property type="evidence" value="ECO:0007669"/>
    <property type="project" value="TreeGrafter"/>
</dbReference>
<dbReference type="GO" id="GO:0030422">
    <property type="term" value="P:siRNA processing"/>
    <property type="evidence" value="ECO:0007669"/>
    <property type="project" value="TreeGrafter"/>
</dbReference>
<proteinExistence type="inferred from homology"/>
<comment type="cofactor">
    <cofactor evidence="1">
        <name>Mg(2+)</name>
        <dbReference type="ChEBI" id="CHEBI:18420"/>
    </cofactor>
</comment>
<evidence type="ECO:0000256" key="4">
    <source>
        <dbReference type="ARBA" id="ARBA00022603"/>
    </source>
</evidence>
<dbReference type="GO" id="GO:0003723">
    <property type="term" value="F:RNA binding"/>
    <property type="evidence" value="ECO:0007669"/>
    <property type="project" value="UniProtKB-KW"/>
</dbReference>
<dbReference type="SUPFAM" id="SSF53335">
    <property type="entry name" value="S-adenosyl-L-methionine-dependent methyltransferases"/>
    <property type="match status" value="1"/>
</dbReference>
<dbReference type="InterPro" id="IPR029063">
    <property type="entry name" value="SAM-dependent_MTases_sf"/>
</dbReference>
<evidence type="ECO:0000256" key="5">
    <source>
        <dbReference type="ARBA" id="ARBA00022679"/>
    </source>
</evidence>
<keyword evidence="10" id="KW-0943">RNA-mediated gene silencing</keyword>
<evidence type="ECO:0000256" key="7">
    <source>
        <dbReference type="ARBA" id="ARBA00022723"/>
    </source>
</evidence>
<keyword evidence="5" id="KW-0808">Transferase</keyword>
<evidence type="ECO:0000313" key="13">
    <source>
        <dbReference type="EMBL" id="PLW11718.1"/>
    </source>
</evidence>
<keyword evidence="14" id="KW-1185">Reference proteome</keyword>
<keyword evidence="8" id="KW-0460">Magnesium</keyword>
<dbReference type="EC" id="2.1.1.386" evidence="11"/>
<evidence type="ECO:0000313" key="14">
    <source>
        <dbReference type="Proteomes" id="UP000235388"/>
    </source>
</evidence>
<evidence type="ECO:0000256" key="6">
    <source>
        <dbReference type="ARBA" id="ARBA00022691"/>
    </source>
</evidence>
<dbReference type="EMBL" id="PGCJ01001008">
    <property type="protein sequence ID" value="PLW11718.1"/>
    <property type="molecule type" value="Genomic_DNA"/>
</dbReference>
<keyword evidence="4" id="KW-0489">Methyltransferase</keyword>
<evidence type="ECO:0000256" key="8">
    <source>
        <dbReference type="ARBA" id="ARBA00022842"/>
    </source>
</evidence>
<gene>
    <name evidence="13" type="ORF">PCANC_17307</name>
</gene>
<dbReference type="Proteomes" id="UP000235388">
    <property type="component" value="Unassembled WGS sequence"/>
</dbReference>
<dbReference type="GO" id="GO:0046872">
    <property type="term" value="F:metal ion binding"/>
    <property type="evidence" value="ECO:0007669"/>
    <property type="project" value="UniProtKB-KW"/>
</dbReference>
<evidence type="ECO:0000256" key="2">
    <source>
        <dbReference type="ARBA" id="ARBA00009026"/>
    </source>
</evidence>
<dbReference type="PANTHER" id="PTHR21404">
    <property type="entry name" value="HEN1"/>
    <property type="match status" value="1"/>
</dbReference>